<reference evidence="5" key="1">
    <citation type="journal article" date="2019" name="Int. J. Syst. Evol. Microbiol.">
        <title>The Global Catalogue of Microorganisms (GCM) 10K type strain sequencing project: providing services to taxonomists for standard genome sequencing and annotation.</title>
        <authorList>
            <consortium name="The Broad Institute Genomics Platform"/>
            <consortium name="The Broad Institute Genome Sequencing Center for Infectious Disease"/>
            <person name="Wu L."/>
            <person name="Ma J."/>
        </authorList>
    </citation>
    <scope>NUCLEOTIDE SEQUENCE [LARGE SCALE GENOMIC DNA]</scope>
    <source>
        <strain evidence="5">CECT 7131</strain>
    </source>
</reference>
<feature type="region of interest" description="Disordered" evidence="2">
    <location>
        <begin position="1"/>
        <end position="35"/>
    </location>
</feature>
<comment type="subunit">
    <text evidence="1">Component of the lipopolysaccharide transport and assembly complex.</text>
</comment>
<dbReference type="InterPro" id="IPR050218">
    <property type="entry name" value="LptD"/>
</dbReference>
<sequence length="800" mass="88161">MSDRTEHLQAADPGPVRRSEPRPRPGAGPVTGPARRRWRPAVVAGAALVLVLAPAAPLRAQMDAPSVTPLEPTPMRPMGSPGPASGRGGSFGGMAAPGGAPADPNAPVTFTAEEVEYDRERGLVSARGRVEAWQGDRLMRADQFTYDRNTGVATARGNVQLLEPDGTVMFAEEAELKDRFRDGVLEGVRALLAANGRMAANGARRTGGMVNELSRVVYSSCDLCPEDPNRPPLWQVEARRAVQDKNSQRITYRDATVRLGGWPVLYTPYLSHPDPGAPRASGFLFPTLGYTRFLGAFVETPYFWAIDDSSDLTVVPITSTRQYPNLGFEYRKLFNFGEVSGTASIGGFNGRDTGGKEELAGHIFLKGRFNLDEHWRAGFDLNRASSELYLRTFRYEYRRVLTSQAYLEGFWDTTTYARIDARAYQGLRSLDDTRQIPYVLPNAYVEHAPRGKYLGGFLTMDAGLLGISRDIGSSTQRLATRASWQRPETDRLGGLWTFKLQGDALAYRSQGLQEPPTLLPDANGSQAIGNIRAAVDWRMPFVRSAGTWGSQTIEPRVQLVTGPRSGPQSHVPNEDSIDFEFTDANLFALNRYTGRDRQEGGTRVDTALRGAWDFPNGGQVEGLVGRSFRLDDQISSPYLGSGLERRASDYVARLRVSPTPWFNTTGRIRLDGENITERRMVDATANLSLGKVTLTAGYLFSPPLPYLTPLRSRDEVGAGFTAKLGQYWHASLHGKYDLSLGRAVLLQGAAGYEDECFIFEGRFIKRFAQDPSTSSLYAANTVVLFRLGFKTLGEYFFRAI</sequence>
<dbReference type="Pfam" id="PF04453">
    <property type="entry name" value="LptD"/>
    <property type="match status" value="1"/>
</dbReference>
<protein>
    <recommendedName>
        <fullName evidence="1">LPS-assembly protein LptD</fullName>
    </recommendedName>
</protein>
<feature type="compositionally biased region" description="Low complexity" evidence="2">
    <location>
        <begin position="97"/>
        <end position="107"/>
    </location>
</feature>
<name>A0ABT8AE82_9PROT</name>
<feature type="compositionally biased region" description="Basic and acidic residues" evidence="2">
    <location>
        <begin position="1"/>
        <end position="23"/>
    </location>
</feature>
<evidence type="ECO:0000313" key="4">
    <source>
        <dbReference type="EMBL" id="MDN3568023.1"/>
    </source>
</evidence>
<evidence type="ECO:0000259" key="3">
    <source>
        <dbReference type="Pfam" id="PF04453"/>
    </source>
</evidence>
<feature type="domain" description="LptD C-terminal" evidence="3">
    <location>
        <begin position="363"/>
        <end position="728"/>
    </location>
</feature>
<dbReference type="RefSeq" id="WP_290320118.1">
    <property type="nucleotide sequence ID" value="NZ_JAUFPN010000201.1"/>
</dbReference>
<evidence type="ECO:0000313" key="5">
    <source>
        <dbReference type="Proteomes" id="UP001529369"/>
    </source>
</evidence>
<comment type="similarity">
    <text evidence="1">Belongs to the LptD family.</text>
</comment>
<comment type="function">
    <text evidence="1">Involved in the assembly of lipopolysaccharide (LPS) at the surface of the outer membrane.</text>
</comment>
<feature type="compositionally biased region" description="Gly residues" evidence="2">
    <location>
        <begin position="85"/>
        <end position="96"/>
    </location>
</feature>
<keyword evidence="1" id="KW-0732">Signal</keyword>
<gene>
    <name evidence="1 4" type="primary">lptD</name>
    <name evidence="4" type="ORF">QWZ14_26890</name>
</gene>
<keyword evidence="1" id="KW-0472">Membrane</keyword>
<dbReference type="InterPro" id="IPR020889">
    <property type="entry name" value="LipoPS_assembly_LptD"/>
</dbReference>
<keyword evidence="1" id="KW-0998">Cell outer membrane</keyword>
<evidence type="ECO:0000256" key="1">
    <source>
        <dbReference type="HAMAP-Rule" id="MF_01411"/>
    </source>
</evidence>
<proteinExistence type="inferred from homology"/>
<comment type="subcellular location">
    <subcellularLocation>
        <location evidence="1">Cell outer membrane</location>
    </subcellularLocation>
</comment>
<feature type="region of interest" description="Disordered" evidence="2">
    <location>
        <begin position="63"/>
        <end position="107"/>
    </location>
</feature>
<dbReference type="Gene3D" id="2.60.450.10">
    <property type="entry name" value="Lipopolysaccharide (LPS) transport protein A like domain"/>
    <property type="match status" value="1"/>
</dbReference>
<accession>A0ABT8AE82</accession>
<organism evidence="4 5">
    <name type="scientific">Paeniroseomonas aquatica</name>
    <dbReference type="NCBI Taxonomy" id="373043"/>
    <lineage>
        <taxon>Bacteria</taxon>
        <taxon>Pseudomonadati</taxon>
        <taxon>Pseudomonadota</taxon>
        <taxon>Alphaproteobacteria</taxon>
        <taxon>Acetobacterales</taxon>
        <taxon>Acetobacteraceae</taxon>
        <taxon>Paeniroseomonas</taxon>
    </lineage>
</organism>
<keyword evidence="5" id="KW-1185">Reference proteome</keyword>
<dbReference type="Proteomes" id="UP001529369">
    <property type="component" value="Unassembled WGS sequence"/>
</dbReference>
<dbReference type="HAMAP" id="MF_01411">
    <property type="entry name" value="LPS_assembly_LptD"/>
    <property type="match status" value="1"/>
</dbReference>
<dbReference type="EMBL" id="JAUFPN010000201">
    <property type="protein sequence ID" value="MDN3568023.1"/>
    <property type="molecule type" value="Genomic_DNA"/>
</dbReference>
<dbReference type="InterPro" id="IPR007543">
    <property type="entry name" value="LptD_C"/>
</dbReference>
<comment type="caution">
    <text evidence="4">The sequence shown here is derived from an EMBL/GenBank/DDBJ whole genome shotgun (WGS) entry which is preliminary data.</text>
</comment>
<comment type="caution">
    <text evidence="1">Lacks conserved residue(s) required for the propagation of feature annotation.</text>
</comment>
<dbReference type="PANTHER" id="PTHR30189">
    <property type="entry name" value="LPS-ASSEMBLY PROTEIN"/>
    <property type="match status" value="1"/>
</dbReference>
<dbReference type="PANTHER" id="PTHR30189:SF1">
    <property type="entry name" value="LPS-ASSEMBLY PROTEIN LPTD"/>
    <property type="match status" value="1"/>
</dbReference>
<evidence type="ECO:0000256" key="2">
    <source>
        <dbReference type="SAM" id="MobiDB-lite"/>
    </source>
</evidence>